<accession>A0A9P3HAE5</accession>
<evidence type="ECO:0000259" key="3">
    <source>
        <dbReference type="PROSITE" id="PS50011"/>
    </source>
</evidence>
<reference evidence="4" key="1">
    <citation type="submission" date="2021-11" db="EMBL/GenBank/DDBJ databases">
        <authorList>
            <person name="Herlambang A."/>
            <person name="Guo Y."/>
            <person name="Takashima Y."/>
            <person name="Nishizawa T."/>
        </authorList>
    </citation>
    <scope>NUCLEOTIDE SEQUENCE</scope>
    <source>
        <strain evidence="4">E1425</strain>
    </source>
</reference>
<comment type="caution">
    <text evidence="4">The sequence shown here is derived from an EMBL/GenBank/DDBJ whole genome shotgun (WGS) entry which is preliminary data.</text>
</comment>
<dbReference type="Gene3D" id="1.10.510.10">
    <property type="entry name" value="Transferase(Phosphotransferase) domain 1"/>
    <property type="match status" value="1"/>
</dbReference>
<dbReference type="InterPro" id="IPR000719">
    <property type="entry name" value="Prot_kinase_dom"/>
</dbReference>
<reference evidence="4" key="2">
    <citation type="journal article" date="2022" name="Microbiol. Resour. Announc.">
        <title>Whole-Genome Sequence of Entomortierella parvispora E1425, a Mucoromycotan Fungus Associated with Burkholderiaceae-Related Endosymbiotic Bacteria.</title>
        <authorList>
            <person name="Herlambang A."/>
            <person name="Guo Y."/>
            <person name="Takashima Y."/>
            <person name="Narisawa K."/>
            <person name="Ohta H."/>
            <person name="Nishizawa T."/>
        </authorList>
    </citation>
    <scope>NUCLEOTIDE SEQUENCE</scope>
    <source>
        <strain evidence="4">E1425</strain>
    </source>
</reference>
<evidence type="ECO:0000313" key="4">
    <source>
        <dbReference type="EMBL" id="GJJ73080.1"/>
    </source>
</evidence>
<feature type="compositionally biased region" description="Pro residues" evidence="2">
    <location>
        <begin position="361"/>
        <end position="372"/>
    </location>
</feature>
<feature type="region of interest" description="Disordered" evidence="2">
    <location>
        <begin position="1379"/>
        <end position="1441"/>
    </location>
</feature>
<dbReference type="InterPro" id="IPR001245">
    <property type="entry name" value="Ser-Thr/Tyr_kinase_cat_dom"/>
</dbReference>
<dbReference type="InterPro" id="IPR051681">
    <property type="entry name" value="Ser/Thr_Kinases-Pseudokinases"/>
</dbReference>
<feature type="region of interest" description="Disordered" evidence="2">
    <location>
        <begin position="1153"/>
        <end position="1186"/>
    </location>
</feature>
<evidence type="ECO:0000313" key="5">
    <source>
        <dbReference type="Proteomes" id="UP000827284"/>
    </source>
</evidence>
<dbReference type="Gene3D" id="1.25.40.20">
    <property type="entry name" value="Ankyrin repeat-containing domain"/>
    <property type="match status" value="1"/>
</dbReference>
<feature type="compositionally biased region" description="Pro residues" evidence="2">
    <location>
        <begin position="726"/>
        <end position="738"/>
    </location>
</feature>
<feature type="domain" description="Protein kinase" evidence="3">
    <location>
        <begin position="47"/>
        <end position="323"/>
    </location>
</feature>
<feature type="compositionally biased region" description="Basic residues" evidence="2">
    <location>
        <begin position="1164"/>
        <end position="1174"/>
    </location>
</feature>
<dbReference type="Proteomes" id="UP000827284">
    <property type="component" value="Unassembled WGS sequence"/>
</dbReference>
<dbReference type="EMBL" id="BQFW01000007">
    <property type="protein sequence ID" value="GJJ73080.1"/>
    <property type="molecule type" value="Genomic_DNA"/>
</dbReference>
<feature type="region of interest" description="Disordered" evidence="2">
    <location>
        <begin position="354"/>
        <end position="383"/>
    </location>
</feature>
<dbReference type="InterPro" id="IPR011009">
    <property type="entry name" value="Kinase-like_dom_sf"/>
</dbReference>
<evidence type="ECO:0000256" key="2">
    <source>
        <dbReference type="SAM" id="MobiDB-lite"/>
    </source>
</evidence>
<dbReference type="OrthoDB" id="4062651at2759"/>
<feature type="region of interest" description="Disordered" evidence="2">
    <location>
        <begin position="789"/>
        <end position="820"/>
    </location>
</feature>
<dbReference type="PANTHER" id="PTHR44329:SF289">
    <property type="entry name" value="SERINE_THREONINE-PROTEIN KINASE VIK"/>
    <property type="match status" value="1"/>
</dbReference>
<feature type="compositionally biased region" description="Low complexity" evidence="2">
    <location>
        <begin position="791"/>
        <end position="801"/>
    </location>
</feature>
<feature type="region of interest" description="Disordered" evidence="2">
    <location>
        <begin position="691"/>
        <end position="744"/>
    </location>
</feature>
<feature type="compositionally biased region" description="Basic residues" evidence="2">
    <location>
        <begin position="1429"/>
        <end position="1441"/>
    </location>
</feature>
<dbReference type="PROSITE" id="PS50011">
    <property type="entry name" value="PROTEIN_KINASE_DOM"/>
    <property type="match status" value="1"/>
</dbReference>
<evidence type="ECO:0000256" key="1">
    <source>
        <dbReference type="SAM" id="Coils"/>
    </source>
</evidence>
<dbReference type="InterPro" id="IPR036770">
    <property type="entry name" value="Ankyrin_rpt-contain_sf"/>
</dbReference>
<dbReference type="PANTHER" id="PTHR44329">
    <property type="entry name" value="SERINE/THREONINE-PROTEIN KINASE TNNI3K-RELATED"/>
    <property type="match status" value="1"/>
</dbReference>
<dbReference type="SUPFAM" id="SSF48403">
    <property type="entry name" value="Ankyrin repeat"/>
    <property type="match status" value="1"/>
</dbReference>
<name>A0A9P3HAE5_9FUNG</name>
<protein>
    <recommendedName>
        <fullName evidence="3">Protein kinase domain-containing protein</fullName>
    </recommendedName>
</protein>
<gene>
    <name evidence="4" type="ORF">EMPS_05438</name>
</gene>
<feature type="region of interest" description="Disordered" evidence="2">
    <location>
        <begin position="1302"/>
        <end position="1344"/>
    </location>
</feature>
<feature type="compositionally biased region" description="Low complexity" evidence="2">
    <location>
        <begin position="537"/>
        <end position="550"/>
    </location>
</feature>
<sequence length="1441" mass="156346">MAAITIQSLPQQVPFLAPQGVDPQDVPWLADLVARQAVRLFDPRQLQELVPSVATGPTCVLHTAKLYLQNQEQQGQGQAQAQTLAIAIKQYHRPADLIFEVHQLLITPASQFTNPQLGLVQLGDQGLTCLVMPYHPLGNLRQYIKDQRSNLNALQQMQIIHDIASGLEFLHQRGTQHMNLHSANVLISLQGVALLTDFGRANNRAEVGMPPKPTAAEERVRSLAAVFLAPEVLASNSYSNRSDVYALGMIMFELLTGRVAFENDLNLPGLSTRIMFGRQDTIPLHIKANPGPSYESLIKDCWKLNPSDRPHLNEVKSRLEKLMTEWRLKMQQQQQLLLQQQQQYQQQQQAQYMQAYQPGSAAPPTPPLPEIPPTDKSLGSNMRTSRLPDIAAVRTEERETPTVVTTHIVVSDKQDSTSDSGAKNKSANKPVEAWTIGLASAPLHTQQRDAIPVTSRTLSNGHQRAKSVSPDDLLFSVPLNTVPLTTAIPSSVTSVAGSMPTPALVNPEPSTAKSKSKTAPIVVMHPTPTNGTRHTESISSMSGSTTSPLSGWPLPPTIRTHSDTSVVMSTYASHPTATPAQTPPVPQIHIPARGVSSTAYTPTMAATQSENSTIPPAASAASPTTAISPGALFRSVRDSIIAETGNEANSMVSFFKWGQGTENIPVESHTVKSASASVSIVGKAEDTTFDTGVGAGSRDWNQNARTGQDPKRAKSFMASIESLDLPPHPTLNNPPPLPASSSAPRESALVIPMFPEPPATLHNRRISQMDIRFRPNNLRALGATSPIILERPSSFSSDDSGSAGGGPRSPTRLGVSPQESTNNVAATLGLTARGAYTPITSSEDVPQAQTSNCIYSAARNGDLMELQYFLNSVLHRSLSNGSGNSSHGQSSVHPTGFSSMAALLDEVEPIERLPVLCCAAVARKNKYQALNIVLKAGANVEGKEPRGGNTPLHLICETAPPPVLDSSVMRHREDGGIVESTDESLGVGLVDPKMSQLSLYDLIPMYEDEKAEDEDQDHEEVLKRADEQDDQEQEALERVQEDSESIFSITTNEDGLPLLSTRQQNALGGGGYYHMKNQILMKGGLEDQIRLLILAGSPIDTPNLRGETPMLLLLRHHDCVTALATFLRLGADPTHMAPFGPGTMNSVEVHMDPKTLLTPDSQKKRGSKTLRRSAKNNPLVQQQRLQQQLGADPHHILIMHGAALAHAAYYLQQDCVRYLLEHEIECSDPAQIEQAIVACQQSVAAQVNPPLVSVQSRILRILEQNWRGEIGHRNRVRVAERTLNRKRKPERSNPLLVALAVSTAPTPPPGGPSHLTMMSSRFTSPTSPTHGSSAKPSVLGKTTSQSLGAIPTTHLYAVEGPSGPEIELISQYGFQPDGHAPRFQLTDRSMPLSPTSKAQGGFHHEQWASEGDSPQMGEESDTNDTNKNIFRKFRTISKKAR</sequence>
<feature type="compositionally biased region" description="Polar residues" evidence="2">
    <location>
        <begin position="1316"/>
        <end position="1344"/>
    </location>
</feature>
<keyword evidence="1" id="KW-0175">Coiled coil</keyword>
<feature type="coiled-coil region" evidence="1">
    <location>
        <begin position="316"/>
        <end position="350"/>
    </location>
</feature>
<dbReference type="Pfam" id="PF07714">
    <property type="entry name" value="PK_Tyr_Ser-Thr"/>
    <property type="match status" value="1"/>
</dbReference>
<feature type="region of interest" description="Disordered" evidence="2">
    <location>
        <begin position="1010"/>
        <end position="1032"/>
    </location>
</feature>
<dbReference type="GO" id="GO:0005524">
    <property type="term" value="F:ATP binding"/>
    <property type="evidence" value="ECO:0007669"/>
    <property type="project" value="InterPro"/>
</dbReference>
<dbReference type="GO" id="GO:0004674">
    <property type="term" value="F:protein serine/threonine kinase activity"/>
    <property type="evidence" value="ECO:0007669"/>
    <property type="project" value="TreeGrafter"/>
</dbReference>
<keyword evidence="5" id="KW-1185">Reference proteome</keyword>
<proteinExistence type="predicted"/>
<feature type="region of interest" description="Disordered" evidence="2">
    <location>
        <begin position="522"/>
        <end position="553"/>
    </location>
</feature>
<dbReference type="SUPFAM" id="SSF56112">
    <property type="entry name" value="Protein kinase-like (PK-like)"/>
    <property type="match status" value="1"/>
</dbReference>
<organism evidence="4 5">
    <name type="scientific">Entomortierella parvispora</name>
    <dbReference type="NCBI Taxonomy" id="205924"/>
    <lineage>
        <taxon>Eukaryota</taxon>
        <taxon>Fungi</taxon>
        <taxon>Fungi incertae sedis</taxon>
        <taxon>Mucoromycota</taxon>
        <taxon>Mortierellomycotina</taxon>
        <taxon>Mortierellomycetes</taxon>
        <taxon>Mortierellales</taxon>
        <taxon>Mortierellaceae</taxon>
        <taxon>Entomortierella</taxon>
    </lineage>
</organism>